<proteinExistence type="inferred from homology"/>
<name>A0A1G1VD67_9BACT</name>
<dbReference type="GO" id="GO:0008097">
    <property type="term" value="F:5S rRNA binding"/>
    <property type="evidence" value="ECO:0007669"/>
    <property type="project" value="TreeGrafter"/>
</dbReference>
<evidence type="ECO:0000256" key="2">
    <source>
        <dbReference type="ARBA" id="ARBA00022730"/>
    </source>
</evidence>
<evidence type="ECO:0000256" key="4">
    <source>
        <dbReference type="ARBA" id="ARBA00022980"/>
    </source>
</evidence>
<dbReference type="PANTHER" id="PTHR12899">
    <property type="entry name" value="39S RIBOSOMAL PROTEIN L18, MITOCHONDRIAL"/>
    <property type="match status" value="1"/>
</dbReference>
<dbReference type="HAMAP" id="MF_01337_B">
    <property type="entry name" value="Ribosomal_uL18_B"/>
    <property type="match status" value="1"/>
</dbReference>
<dbReference type="Pfam" id="PF00861">
    <property type="entry name" value="Ribosomal_L18p"/>
    <property type="match status" value="1"/>
</dbReference>
<evidence type="ECO:0000313" key="9">
    <source>
        <dbReference type="Proteomes" id="UP000178659"/>
    </source>
</evidence>
<gene>
    <name evidence="7" type="primary">rplR</name>
    <name evidence="8" type="ORF">A3A77_02575</name>
</gene>
<evidence type="ECO:0000256" key="3">
    <source>
        <dbReference type="ARBA" id="ARBA00022884"/>
    </source>
</evidence>
<accession>A0A1G1VD67</accession>
<sequence>MRNNRAKRTRLKLKLRSARPRLSVFVSNKHILGQVIDDTRGLTLAAARDLDVASGKTVDVSKKVGELLAKRARDAGVKKVVFDRGARRYHGRVKAIAEGAREGGLEF</sequence>
<reference evidence="8 9" key="1">
    <citation type="journal article" date="2016" name="Nat. Commun.">
        <title>Thousands of microbial genomes shed light on interconnected biogeochemical processes in an aquifer system.</title>
        <authorList>
            <person name="Anantharaman K."/>
            <person name="Brown C.T."/>
            <person name="Hug L.A."/>
            <person name="Sharon I."/>
            <person name="Castelle C.J."/>
            <person name="Probst A.J."/>
            <person name="Thomas B.C."/>
            <person name="Singh A."/>
            <person name="Wilkins M.J."/>
            <person name="Karaoz U."/>
            <person name="Brodie E.L."/>
            <person name="Williams K.H."/>
            <person name="Hubbard S.S."/>
            <person name="Banfield J.F."/>
        </authorList>
    </citation>
    <scope>NUCLEOTIDE SEQUENCE [LARGE SCALE GENOMIC DNA]</scope>
</reference>
<comment type="subunit">
    <text evidence="7">Part of the 50S ribosomal subunit; part of the 5S rRNA/L5/L18/L25 subcomplex. Contacts the 5S and 23S rRNAs.</text>
</comment>
<organism evidence="8 9">
    <name type="scientific">Candidatus Blackburnbacteria bacterium RIFCSPLOWO2_01_FULL_40_20</name>
    <dbReference type="NCBI Taxonomy" id="1797519"/>
    <lineage>
        <taxon>Bacteria</taxon>
        <taxon>Candidatus Blackburniibacteriota</taxon>
    </lineage>
</organism>
<evidence type="ECO:0000256" key="7">
    <source>
        <dbReference type="HAMAP-Rule" id="MF_01337"/>
    </source>
</evidence>
<keyword evidence="3 7" id="KW-0694">RNA-binding</keyword>
<keyword evidence="4 7" id="KW-0689">Ribosomal protein</keyword>
<evidence type="ECO:0000313" key="8">
    <source>
        <dbReference type="EMBL" id="OGY13291.1"/>
    </source>
</evidence>
<dbReference type="FunFam" id="3.30.420.100:FF:000001">
    <property type="entry name" value="50S ribosomal protein L18"/>
    <property type="match status" value="1"/>
</dbReference>
<evidence type="ECO:0000256" key="6">
    <source>
        <dbReference type="ARBA" id="ARBA00035197"/>
    </source>
</evidence>
<comment type="similarity">
    <text evidence="1 7">Belongs to the universal ribosomal protein uL18 family.</text>
</comment>
<comment type="function">
    <text evidence="7">This is one of the proteins that bind and probably mediate the attachment of the 5S RNA into the large ribosomal subunit, where it forms part of the central protuberance.</text>
</comment>
<protein>
    <recommendedName>
        <fullName evidence="6 7">Large ribosomal subunit protein uL18</fullName>
    </recommendedName>
</protein>
<dbReference type="InterPro" id="IPR057268">
    <property type="entry name" value="Ribosomal_L18"/>
</dbReference>
<dbReference type="SUPFAM" id="SSF53137">
    <property type="entry name" value="Translational machinery components"/>
    <property type="match status" value="1"/>
</dbReference>
<dbReference type="GO" id="GO:0003735">
    <property type="term" value="F:structural constituent of ribosome"/>
    <property type="evidence" value="ECO:0007669"/>
    <property type="project" value="InterPro"/>
</dbReference>
<keyword evidence="5 7" id="KW-0687">Ribonucleoprotein</keyword>
<dbReference type="Gene3D" id="3.30.420.100">
    <property type="match status" value="1"/>
</dbReference>
<dbReference type="InterPro" id="IPR005484">
    <property type="entry name" value="Ribosomal_uL18_bac/plant/anim"/>
</dbReference>
<dbReference type="EMBL" id="MHCC01000017">
    <property type="protein sequence ID" value="OGY13291.1"/>
    <property type="molecule type" value="Genomic_DNA"/>
</dbReference>
<dbReference type="PANTHER" id="PTHR12899:SF3">
    <property type="entry name" value="LARGE RIBOSOMAL SUBUNIT PROTEIN UL18M"/>
    <property type="match status" value="1"/>
</dbReference>
<dbReference type="GO" id="GO:0022625">
    <property type="term" value="C:cytosolic large ribosomal subunit"/>
    <property type="evidence" value="ECO:0007669"/>
    <property type="project" value="TreeGrafter"/>
</dbReference>
<evidence type="ECO:0000256" key="5">
    <source>
        <dbReference type="ARBA" id="ARBA00023274"/>
    </source>
</evidence>
<keyword evidence="2 7" id="KW-0699">rRNA-binding</keyword>
<dbReference type="GO" id="GO:0006412">
    <property type="term" value="P:translation"/>
    <property type="evidence" value="ECO:0007669"/>
    <property type="project" value="UniProtKB-UniRule"/>
</dbReference>
<dbReference type="NCBIfam" id="TIGR00060">
    <property type="entry name" value="L18_bact"/>
    <property type="match status" value="1"/>
</dbReference>
<dbReference type="AlphaFoldDB" id="A0A1G1VD67"/>
<dbReference type="CDD" id="cd00432">
    <property type="entry name" value="Ribosomal_L18_L5e"/>
    <property type="match status" value="1"/>
</dbReference>
<dbReference type="InterPro" id="IPR004389">
    <property type="entry name" value="Ribosomal_uL18_bac-type"/>
</dbReference>
<dbReference type="Proteomes" id="UP000178659">
    <property type="component" value="Unassembled WGS sequence"/>
</dbReference>
<evidence type="ECO:0000256" key="1">
    <source>
        <dbReference type="ARBA" id="ARBA00007116"/>
    </source>
</evidence>
<comment type="caution">
    <text evidence="8">The sequence shown here is derived from an EMBL/GenBank/DDBJ whole genome shotgun (WGS) entry which is preliminary data.</text>
</comment>